<dbReference type="Gene3D" id="3.40.50.11350">
    <property type="match status" value="1"/>
</dbReference>
<gene>
    <name evidence="1" type="ORF">AB1Y20_020103</name>
</gene>
<protein>
    <recommendedName>
        <fullName evidence="3">Peptide-O-fucosyltransferase 1</fullName>
    </recommendedName>
</protein>
<dbReference type="AlphaFoldDB" id="A0AB34JW98"/>
<evidence type="ECO:0000313" key="2">
    <source>
        <dbReference type="Proteomes" id="UP001515480"/>
    </source>
</evidence>
<comment type="caution">
    <text evidence="1">The sequence shown here is derived from an EMBL/GenBank/DDBJ whole genome shotgun (WGS) entry which is preliminary data.</text>
</comment>
<dbReference type="Proteomes" id="UP001515480">
    <property type="component" value="Unassembled WGS sequence"/>
</dbReference>
<keyword evidence="2" id="KW-1185">Reference proteome</keyword>
<proteinExistence type="predicted"/>
<reference evidence="1 2" key="1">
    <citation type="journal article" date="2024" name="Science">
        <title>Giant polyketide synthase enzymes in the biosynthesis of giant marine polyether toxins.</title>
        <authorList>
            <person name="Fallon T.R."/>
            <person name="Shende V.V."/>
            <person name="Wierzbicki I.H."/>
            <person name="Pendleton A.L."/>
            <person name="Watervoot N.F."/>
            <person name="Auber R.P."/>
            <person name="Gonzalez D.J."/>
            <person name="Wisecaver J.H."/>
            <person name="Moore B.S."/>
        </authorList>
    </citation>
    <scope>NUCLEOTIDE SEQUENCE [LARGE SCALE GENOMIC DNA]</scope>
    <source>
        <strain evidence="1 2">12B1</strain>
    </source>
</reference>
<organism evidence="1 2">
    <name type="scientific">Prymnesium parvum</name>
    <name type="common">Toxic golden alga</name>
    <dbReference type="NCBI Taxonomy" id="97485"/>
    <lineage>
        <taxon>Eukaryota</taxon>
        <taxon>Haptista</taxon>
        <taxon>Haptophyta</taxon>
        <taxon>Prymnesiophyceae</taxon>
        <taxon>Prymnesiales</taxon>
        <taxon>Prymnesiaceae</taxon>
        <taxon>Prymnesium</taxon>
    </lineage>
</organism>
<dbReference type="GO" id="GO:0046921">
    <property type="term" value="F:alpha-(1-&gt;6)-fucosyltransferase activity"/>
    <property type="evidence" value="ECO:0007669"/>
    <property type="project" value="TreeGrafter"/>
</dbReference>
<name>A0AB34JW98_PRYPA</name>
<sequence length="761" mass="85399">MKEASVFPALDVRDLSMSLVRLTFRSPGLSAYAEYLERGATVNTTDMAWAADAVLFLRSRLLDVLTPKPPTIEQAPSAAELLSSRNGDRLQRELMDRLSEHWKKTEQVETWAKGDGAEASLMSQLRAMLANLATAGGAMRLDDSAGYSIALLTSHDRIRQIKNWRALLRAAVRVPYLRAGSATLGRSEPSTGSLQSWPLNESLEGFCGITNEGVEGDCSRRGDAGSWNTRKHRIFSFQQCAARCMECQRCAFVTYSPDNEDCSWYSSRRCSLTSLGRDSAFRSVQVKRSGEPLPFAASAHAQSARIWKADRRWHQQLLTGALMVLLDAIGDVSRWQTRAPDATKLRRRRRTPMVDFACVESDFMIHNRQLLPLIDHVCQQQQSNRWLRANSRHVRASETLQAQWEALANRAHALGCQSQTTVRLELHLSGFFSMLGSVVKPWTAALRIHRALMTPSAPGLISPRLCKHEDLSCFFRPLGPRRCDPAPTWLPQVRLNLPQLHRESLTSGLMLPEKYRSFGLFWWAAQLYGRLMEPNADFKAQLQSNLVSSGMQQALDAGEVVAGIHVRHGDSCMPSEMSRTARRCEPLSKYMEAVQEYLHRIGCRTLFIATDSEAVLEDARALHGMRILFLENVSRSGLSEPVPNRIVDEVIKERARTQRGVEKTHRAAFLASLDSHILARTHVLVGKFTSGLFRVAYALAAARRNALVPFVSLDAPWCSEYGIPAGYNDNFPLRPKTLPERHMRVNRVHAHINGMSNTFLC</sequence>
<evidence type="ECO:0008006" key="3">
    <source>
        <dbReference type="Google" id="ProtNLM"/>
    </source>
</evidence>
<dbReference type="PANTHER" id="PTHR13132:SF29">
    <property type="entry name" value="ALPHA-(1,6)-FUCOSYLTRANSFERASE"/>
    <property type="match status" value="1"/>
</dbReference>
<evidence type="ECO:0000313" key="1">
    <source>
        <dbReference type="EMBL" id="KAL1525236.1"/>
    </source>
</evidence>
<dbReference type="GO" id="GO:0006487">
    <property type="term" value="P:protein N-linked glycosylation"/>
    <property type="evidence" value="ECO:0007669"/>
    <property type="project" value="TreeGrafter"/>
</dbReference>
<dbReference type="PANTHER" id="PTHR13132">
    <property type="entry name" value="ALPHA- 1,6 -FUCOSYLTRANSFERASE"/>
    <property type="match status" value="1"/>
</dbReference>
<dbReference type="EMBL" id="JBGBPQ010000004">
    <property type="protein sequence ID" value="KAL1525236.1"/>
    <property type="molecule type" value="Genomic_DNA"/>
</dbReference>
<accession>A0AB34JW98</accession>